<dbReference type="EMBL" id="FOFG01000002">
    <property type="protein sequence ID" value="SEP97101.1"/>
    <property type="molecule type" value="Genomic_DNA"/>
</dbReference>
<organism evidence="14 15">
    <name type="scientific">Faunimonas pinastri</name>
    <dbReference type="NCBI Taxonomy" id="1855383"/>
    <lineage>
        <taxon>Bacteria</taxon>
        <taxon>Pseudomonadati</taxon>
        <taxon>Pseudomonadota</taxon>
        <taxon>Alphaproteobacteria</taxon>
        <taxon>Hyphomicrobiales</taxon>
        <taxon>Afifellaceae</taxon>
        <taxon>Faunimonas</taxon>
    </lineage>
</organism>
<evidence type="ECO:0000313" key="15">
    <source>
        <dbReference type="Proteomes" id="UP000199647"/>
    </source>
</evidence>
<evidence type="ECO:0000256" key="9">
    <source>
        <dbReference type="PROSITE-ProRule" id="PRU00703"/>
    </source>
</evidence>
<dbReference type="InterPro" id="IPR005170">
    <property type="entry name" value="Transptr-assoc_dom"/>
</dbReference>
<feature type="transmembrane region" description="Helical" evidence="11">
    <location>
        <begin position="59"/>
        <end position="85"/>
    </location>
</feature>
<keyword evidence="6 10" id="KW-1133">Transmembrane helix</keyword>
<dbReference type="PANTHER" id="PTHR22777">
    <property type="entry name" value="HEMOLYSIN-RELATED"/>
    <property type="match status" value="1"/>
</dbReference>
<keyword evidence="7 9" id="KW-0129">CBS domain</keyword>
<evidence type="ECO:0000256" key="1">
    <source>
        <dbReference type="ARBA" id="ARBA00004651"/>
    </source>
</evidence>
<proteinExistence type="inferred from homology"/>
<dbReference type="InterPro" id="IPR044751">
    <property type="entry name" value="Ion_transp-like_CBS"/>
</dbReference>
<evidence type="ECO:0000256" key="11">
    <source>
        <dbReference type="SAM" id="Phobius"/>
    </source>
</evidence>
<dbReference type="InterPro" id="IPR036318">
    <property type="entry name" value="FAD-bd_PCMH-like_sf"/>
</dbReference>
<feature type="domain" description="CBS" evidence="12">
    <location>
        <begin position="274"/>
        <end position="334"/>
    </location>
</feature>
<dbReference type="SMART" id="SM01091">
    <property type="entry name" value="CorC_HlyC"/>
    <property type="match status" value="1"/>
</dbReference>
<keyword evidence="3" id="KW-1003">Cell membrane</keyword>
<dbReference type="SUPFAM" id="SSF56176">
    <property type="entry name" value="FAD-binding/transporter-associated domain-like"/>
    <property type="match status" value="1"/>
</dbReference>
<keyword evidence="5" id="KW-0677">Repeat</keyword>
<evidence type="ECO:0000256" key="8">
    <source>
        <dbReference type="ARBA" id="ARBA00023136"/>
    </source>
</evidence>
<feature type="domain" description="CNNM transmembrane" evidence="13">
    <location>
        <begin position="1"/>
        <end position="188"/>
    </location>
</feature>
<feature type="transmembrane region" description="Helical" evidence="11">
    <location>
        <begin position="121"/>
        <end position="140"/>
    </location>
</feature>
<evidence type="ECO:0000256" key="3">
    <source>
        <dbReference type="ARBA" id="ARBA00022475"/>
    </source>
</evidence>
<dbReference type="Proteomes" id="UP000199647">
    <property type="component" value="Unassembled WGS sequence"/>
</dbReference>
<evidence type="ECO:0000256" key="10">
    <source>
        <dbReference type="PROSITE-ProRule" id="PRU01193"/>
    </source>
</evidence>
<evidence type="ECO:0000259" key="12">
    <source>
        <dbReference type="PROSITE" id="PS51371"/>
    </source>
</evidence>
<dbReference type="InterPro" id="IPR002550">
    <property type="entry name" value="CNNM"/>
</dbReference>
<evidence type="ECO:0000313" key="14">
    <source>
        <dbReference type="EMBL" id="SEP97101.1"/>
    </source>
</evidence>
<dbReference type="SMART" id="SM00116">
    <property type="entry name" value="CBS"/>
    <property type="match status" value="2"/>
</dbReference>
<dbReference type="STRING" id="1855383.SAMN05216548_10273"/>
<feature type="transmembrane region" description="Helical" evidence="11">
    <location>
        <begin position="91"/>
        <end position="109"/>
    </location>
</feature>
<sequence>MWLWAFIAIIVVLVLVSAFFSGSETALTASSRARMHQLQKSGDERAGIVEQLLNSKERLIGALLLGNNLANILSSALATSVLIQIFGQTGVVYATIGMTALLLVFAEVLPKTWAITVPDRFSLAVAPIVRWVVLIFSPVVRTVEWIVAIVLRACGLNAQANSLISAEDELRGAVDLLHMQGSVLKGQRDMLGGLLDLSELDVSDVMVHRTAMQGVNADEPIDKIVDIALSSPYTRLPLWRDEADNIVGILHGKDLLRALRHTRGDFSKIDIDSVASPPWFVLDSTPLRVQLSEFLRRKSHFALVVDEYGEVMGLVTLEDIIEEIVGNISDEHDVAMQGVRPQLDGTILVDGSVPIRDLNRALDWSLPDEEATTIAGLVIHEAHTIPEAGQEFTFHNYRFKVLRKSRNRITQLRVSPLVATLPAAAKA</sequence>
<name>A0A1H9C7Z6_9HYPH</name>
<dbReference type="GO" id="GO:0050660">
    <property type="term" value="F:flavin adenine dinucleotide binding"/>
    <property type="evidence" value="ECO:0007669"/>
    <property type="project" value="InterPro"/>
</dbReference>
<dbReference type="PROSITE" id="PS51371">
    <property type="entry name" value="CBS"/>
    <property type="match status" value="2"/>
</dbReference>
<gene>
    <name evidence="14" type="ORF">SAMN05216548_10273</name>
</gene>
<feature type="transmembrane region" description="Helical" evidence="11">
    <location>
        <begin position="6"/>
        <end position="27"/>
    </location>
</feature>
<dbReference type="Pfam" id="PF01595">
    <property type="entry name" value="CNNM"/>
    <property type="match status" value="1"/>
</dbReference>
<evidence type="ECO:0000256" key="4">
    <source>
        <dbReference type="ARBA" id="ARBA00022692"/>
    </source>
</evidence>
<dbReference type="PANTHER" id="PTHR22777:SF32">
    <property type="entry name" value="UPF0053 INNER MEMBRANE PROTEIN YFJD"/>
    <property type="match status" value="1"/>
</dbReference>
<keyword evidence="8 10" id="KW-0472">Membrane</keyword>
<dbReference type="RefSeq" id="WP_092495260.1">
    <property type="nucleotide sequence ID" value="NZ_FOFG01000002.1"/>
</dbReference>
<evidence type="ECO:0000256" key="7">
    <source>
        <dbReference type="ARBA" id="ARBA00023122"/>
    </source>
</evidence>
<dbReference type="InterPro" id="IPR016169">
    <property type="entry name" value="FAD-bd_PCMH_sub2"/>
</dbReference>
<dbReference type="PROSITE" id="PS51846">
    <property type="entry name" value="CNNM"/>
    <property type="match status" value="1"/>
</dbReference>
<accession>A0A1H9C7Z6</accession>
<dbReference type="InterPro" id="IPR046342">
    <property type="entry name" value="CBS_dom_sf"/>
</dbReference>
<keyword evidence="4 10" id="KW-0812">Transmembrane</keyword>
<dbReference type="Pfam" id="PF03471">
    <property type="entry name" value="CorC_HlyC"/>
    <property type="match status" value="1"/>
</dbReference>
<dbReference type="AlphaFoldDB" id="A0A1H9C7Z6"/>
<keyword evidence="15" id="KW-1185">Reference proteome</keyword>
<comment type="subcellular location">
    <subcellularLocation>
        <location evidence="1">Cell membrane</location>
        <topology evidence="1">Multi-pass membrane protein</topology>
    </subcellularLocation>
</comment>
<reference evidence="14 15" key="1">
    <citation type="submission" date="2016-10" db="EMBL/GenBank/DDBJ databases">
        <authorList>
            <person name="de Groot N.N."/>
        </authorList>
    </citation>
    <scope>NUCLEOTIDE SEQUENCE [LARGE SCALE GENOMIC DNA]</scope>
    <source>
        <strain evidence="14 15">A52C2</strain>
    </source>
</reference>
<dbReference type="Gene3D" id="3.30.465.10">
    <property type="match status" value="1"/>
</dbReference>
<evidence type="ECO:0000256" key="5">
    <source>
        <dbReference type="ARBA" id="ARBA00022737"/>
    </source>
</evidence>
<comment type="similarity">
    <text evidence="2">Belongs to the UPF0053 family. Hemolysin C subfamily.</text>
</comment>
<dbReference type="OrthoDB" id="9797674at2"/>
<dbReference type="Gene3D" id="3.10.580.10">
    <property type="entry name" value="CBS-domain"/>
    <property type="match status" value="1"/>
</dbReference>
<dbReference type="SUPFAM" id="SSF54631">
    <property type="entry name" value="CBS-domain pair"/>
    <property type="match status" value="1"/>
</dbReference>
<protein>
    <submittedName>
        <fullName evidence="14">Mg2+ and Co2+ transporter CorB, contains DUF21, CBS pair, and CorC-HlyC domains</fullName>
    </submittedName>
</protein>
<dbReference type="Pfam" id="PF00571">
    <property type="entry name" value="CBS"/>
    <property type="match status" value="2"/>
</dbReference>
<evidence type="ECO:0000259" key="13">
    <source>
        <dbReference type="PROSITE" id="PS51846"/>
    </source>
</evidence>
<evidence type="ECO:0000256" key="6">
    <source>
        <dbReference type="ARBA" id="ARBA00022989"/>
    </source>
</evidence>
<feature type="domain" description="CBS" evidence="12">
    <location>
        <begin position="206"/>
        <end position="266"/>
    </location>
</feature>
<dbReference type="FunFam" id="3.10.580.10:FF:000002">
    <property type="entry name" value="Magnesium/cobalt efflux protein CorC"/>
    <property type="match status" value="1"/>
</dbReference>
<dbReference type="CDD" id="cd04590">
    <property type="entry name" value="CBS_pair_CorC_HlyC_assoc"/>
    <property type="match status" value="1"/>
</dbReference>
<evidence type="ECO:0000256" key="2">
    <source>
        <dbReference type="ARBA" id="ARBA00006446"/>
    </source>
</evidence>
<dbReference type="GO" id="GO:0005886">
    <property type="term" value="C:plasma membrane"/>
    <property type="evidence" value="ECO:0007669"/>
    <property type="project" value="UniProtKB-SubCell"/>
</dbReference>
<dbReference type="InterPro" id="IPR000644">
    <property type="entry name" value="CBS_dom"/>
</dbReference>